<gene>
    <name evidence="1" type="ORF">BRYFOR_06168</name>
</gene>
<accession>C6LC21</accession>
<dbReference type="AlphaFoldDB" id="C6LC21"/>
<evidence type="ECO:0000313" key="2">
    <source>
        <dbReference type="Proteomes" id="UP000005561"/>
    </source>
</evidence>
<organism evidence="1 2">
    <name type="scientific">Marvinbryantia formatexigens DSM 14469</name>
    <dbReference type="NCBI Taxonomy" id="478749"/>
    <lineage>
        <taxon>Bacteria</taxon>
        <taxon>Bacillati</taxon>
        <taxon>Bacillota</taxon>
        <taxon>Clostridia</taxon>
        <taxon>Lachnospirales</taxon>
        <taxon>Lachnospiraceae</taxon>
        <taxon>Marvinbryantia</taxon>
    </lineage>
</organism>
<comment type="caution">
    <text evidence="1">The sequence shown here is derived from an EMBL/GenBank/DDBJ whole genome shotgun (WGS) entry which is preliminary data.</text>
</comment>
<dbReference type="EMBL" id="ACCL02000004">
    <property type="protein sequence ID" value="EET61974.1"/>
    <property type="molecule type" value="Genomic_DNA"/>
</dbReference>
<protein>
    <submittedName>
        <fullName evidence="1">Uncharacterized protein</fullName>
    </submittedName>
</protein>
<evidence type="ECO:0000313" key="1">
    <source>
        <dbReference type="EMBL" id="EET61974.1"/>
    </source>
</evidence>
<reference evidence="1" key="1">
    <citation type="submission" date="2009-07" db="EMBL/GenBank/DDBJ databases">
        <authorList>
            <person name="Weinstock G."/>
            <person name="Sodergren E."/>
            <person name="Clifton S."/>
            <person name="Fulton L."/>
            <person name="Fulton B."/>
            <person name="Courtney L."/>
            <person name="Fronick C."/>
            <person name="Harrison M."/>
            <person name="Strong C."/>
            <person name="Farmer C."/>
            <person name="Delahaunty K."/>
            <person name="Markovic C."/>
            <person name="Hall O."/>
            <person name="Minx P."/>
            <person name="Tomlinson C."/>
            <person name="Mitreva M."/>
            <person name="Nelson J."/>
            <person name="Hou S."/>
            <person name="Wollam A."/>
            <person name="Pepin K.H."/>
            <person name="Johnson M."/>
            <person name="Bhonagiri V."/>
            <person name="Nash W.E."/>
            <person name="Warren W."/>
            <person name="Chinwalla A."/>
            <person name="Mardis E.R."/>
            <person name="Wilson R.K."/>
        </authorList>
    </citation>
    <scope>NUCLEOTIDE SEQUENCE [LARGE SCALE GENOMIC DNA]</scope>
    <source>
        <strain evidence="1">DSM 14469</strain>
    </source>
</reference>
<keyword evidence="2" id="KW-1185">Reference proteome</keyword>
<sequence>MLFLWSRLCDLLQIVPRSDGYDLQSFFHLGHTMRNTGGQCAGKLQKKREG</sequence>
<dbReference type="Proteomes" id="UP000005561">
    <property type="component" value="Unassembled WGS sequence"/>
</dbReference>
<name>C6LC21_9FIRM</name>
<proteinExistence type="predicted"/>